<evidence type="ECO:0000313" key="3">
    <source>
        <dbReference type="Proteomes" id="UP000248349"/>
    </source>
</evidence>
<dbReference type="EMBL" id="KZ821248">
    <property type="protein sequence ID" value="PYH42907.1"/>
    <property type="molecule type" value="Genomic_DNA"/>
</dbReference>
<dbReference type="GeneID" id="37076826"/>
<dbReference type="STRING" id="1450539.A0A318Z934"/>
<sequence length="512" mass="57505">MPSQIPSPPAYHDLPNRTSTDSFVSVSDWEEEAGLVLPSNRPWQPFWRTLTRYTRYTTNSPRRRRRFSSPRWSALRQLLRLALICLTTVIIITAIFFPSYTHLPPHYQTLAHLATHSAQPGRANPRQERVFIAAILYDPAGTLARGRWGEALLQLIDLLGPDHVYLSIYESSSGSTGAAALDTLAQRLPCNHTLRADPPPDLTTFPTIPIPGGGQRIKRTTYLSELRNRALAPLDTPDAPPYDRIFYLNDVIFSPHEAIHLLFSTHTDPTGLARYRAACAVDFINPFKFYDTYATRDLQGYGIGLQFYPWFTTAGDGVSRQDVVAQTDAVRVRSCWGGMVAFNASFFQRADNPVRFRADGDLFFDGSECCIVHADLVDSAVGLDGAPEGDGVGVYMNPYVRTAYTERTFRWLGVTRRVERLYALLHGGLSWLAGLPRFNPRRTQVKGDRVRETLWVADAHHPNGGQWQEVERLADNDGFCADGFGERRGMQVIREKRGPGEEGWEEIPVPVA</sequence>
<feature type="transmembrane region" description="Helical" evidence="1">
    <location>
        <begin position="78"/>
        <end position="100"/>
    </location>
</feature>
<gene>
    <name evidence="2" type="ORF">BP01DRAFT_359130</name>
</gene>
<dbReference type="Proteomes" id="UP000248349">
    <property type="component" value="Unassembled WGS sequence"/>
</dbReference>
<organism evidence="2 3">
    <name type="scientific">Aspergillus saccharolyticus JOP 1030-1</name>
    <dbReference type="NCBI Taxonomy" id="1450539"/>
    <lineage>
        <taxon>Eukaryota</taxon>
        <taxon>Fungi</taxon>
        <taxon>Dikarya</taxon>
        <taxon>Ascomycota</taxon>
        <taxon>Pezizomycotina</taxon>
        <taxon>Eurotiomycetes</taxon>
        <taxon>Eurotiomycetidae</taxon>
        <taxon>Eurotiales</taxon>
        <taxon>Aspergillaceae</taxon>
        <taxon>Aspergillus</taxon>
        <taxon>Aspergillus subgen. Circumdati</taxon>
    </lineage>
</organism>
<keyword evidence="1" id="KW-0812">Transmembrane</keyword>
<dbReference type="InterPro" id="IPR021047">
    <property type="entry name" value="Mannosyltransferase_CMT1"/>
</dbReference>
<dbReference type="Pfam" id="PF11735">
    <property type="entry name" value="CAP59_mtransfer"/>
    <property type="match status" value="1"/>
</dbReference>
<dbReference type="RefSeq" id="XP_025428889.1">
    <property type="nucleotide sequence ID" value="XM_025575598.1"/>
</dbReference>
<dbReference type="AlphaFoldDB" id="A0A318Z934"/>
<evidence type="ECO:0008006" key="4">
    <source>
        <dbReference type="Google" id="ProtNLM"/>
    </source>
</evidence>
<protein>
    <recommendedName>
        <fullName evidence="4">Glycosyltransferase family 69 protein</fullName>
    </recommendedName>
</protein>
<proteinExistence type="predicted"/>
<dbReference type="PANTHER" id="PTHR34144:SF8">
    <property type="entry name" value="GLYCOSYLTRANSFERASE FAMILY 69 PROTEIN"/>
    <property type="match status" value="1"/>
</dbReference>
<name>A0A318Z934_9EURO</name>
<accession>A0A318Z934</accession>
<evidence type="ECO:0000313" key="2">
    <source>
        <dbReference type="EMBL" id="PYH42907.1"/>
    </source>
</evidence>
<evidence type="ECO:0000256" key="1">
    <source>
        <dbReference type="SAM" id="Phobius"/>
    </source>
</evidence>
<reference evidence="2 3" key="1">
    <citation type="submission" date="2016-12" db="EMBL/GenBank/DDBJ databases">
        <title>The genomes of Aspergillus section Nigri reveals drivers in fungal speciation.</title>
        <authorList>
            <consortium name="DOE Joint Genome Institute"/>
            <person name="Vesth T.C."/>
            <person name="Nybo J."/>
            <person name="Theobald S."/>
            <person name="Brandl J."/>
            <person name="Frisvad J.C."/>
            <person name="Nielsen K.F."/>
            <person name="Lyhne E.K."/>
            <person name="Kogle M.E."/>
            <person name="Kuo A."/>
            <person name="Riley R."/>
            <person name="Clum A."/>
            <person name="Nolan M."/>
            <person name="Lipzen A."/>
            <person name="Salamov A."/>
            <person name="Henrissat B."/>
            <person name="Wiebenga A."/>
            <person name="De Vries R.P."/>
            <person name="Grigoriev I.V."/>
            <person name="Mortensen U.H."/>
            <person name="Andersen M.R."/>
            <person name="Baker S.E."/>
        </authorList>
    </citation>
    <scope>NUCLEOTIDE SEQUENCE [LARGE SCALE GENOMIC DNA]</scope>
    <source>
        <strain evidence="2 3">JOP 1030-1</strain>
    </source>
</reference>
<dbReference type="PANTHER" id="PTHR34144">
    <property type="entry name" value="CHROMOSOME 8, WHOLE GENOME SHOTGUN SEQUENCE"/>
    <property type="match status" value="1"/>
</dbReference>
<keyword evidence="1" id="KW-0472">Membrane</keyword>
<keyword evidence="1" id="KW-1133">Transmembrane helix</keyword>
<dbReference type="OrthoDB" id="262547at2759"/>
<keyword evidence="3" id="KW-1185">Reference proteome</keyword>